<dbReference type="InterPro" id="IPR011991">
    <property type="entry name" value="ArsR-like_HTH"/>
</dbReference>
<name>A0A9D1HQN0_9FIRM</name>
<dbReference type="PRINTS" id="PR00778">
    <property type="entry name" value="HTHARSR"/>
</dbReference>
<dbReference type="PANTHER" id="PTHR33154">
    <property type="entry name" value="TRANSCRIPTIONAL REGULATOR, ARSR FAMILY"/>
    <property type="match status" value="1"/>
</dbReference>
<dbReference type="GO" id="GO:0003700">
    <property type="term" value="F:DNA-binding transcription factor activity"/>
    <property type="evidence" value="ECO:0007669"/>
    <property type="project" value="InterPro"/>
</dbReference>
<dbReference type="InterPro" id="IPR036388">
    <property type="entry name" value="WH-like_DNA-bd_sf"/>
</dbReference>
<dbReference type="InterPro" id="IPR051081">
    <property type="entry name" value="HTH_MetalResp_TranReg"/>
</dbReference>
<evidence type="ECO:0000256" key="2">
    <source>
        <dbReference type="ARBA" id="ARBA00023125"/>
    </source>
</evidence>
<gene>
    <name evidence="6" type="ORF">IAD15_10245</name>
</gene>
<protein>
    <submittedName>
        <fullName evidence="6">Winged helix-turn-helix transcriptional regulator</fullName>
    </submittedName>
</protein>
<dbReference type="Proteomes" id="UP000824175">
    <property type="component" value="Unassembled WGS sequence"/>
</dbReference>
<dbReference type="InterPro" id="IPR047796">
    <property type="entry name" value="SdpR-like_repress"/>
</dbReference>
<evidence type="ECO:0000259" key="5">
    <source>
        <dbReference type="PROSITE" id="PS50987"/>
    </source>
</evidence>
<dbReference type="CDD" id="cd00090">
    <property type="entry name" value="HTH_ARSR"/>
    <property type="match status" value="1"/>
</dbReference>
<keyword evidence="2" id="KW-0238">DNA-binding</keyword>
<evidence type="ECO:0000256" key="1">
    <source>
        <dbReference type="ARBA" id="ARBA00023015"/>
    </source>
</evidence>
<dbReference type="SMART" id="SM00418">
    <property type="entry name" value="HTH_ARSR"/>
    <property type="match status" value="1"/>
</dbReference>
<reference evidence="6" key="2">
    <citation type="journal article" date="2021" name="PeerJ">
        <title>Extensive microbial diversity within the chicken gut microbiome revealed by metagenomics and culture.</title>
        <authorList>
            <person name="Gilroy R."/>
            <person name="Ravi A."/>
            <person name="Getino M."/>
            <person name="Pursley I."/>
            <person name="Horton D.L."/>
            <person name="Alikhan N.F."/>
            <person name="Baker D."/>
            <person name="Gharbi K."/>
            <person name="Hall N."/>
            <person name="Watson M."/>
            <person name="Adriaenssens E.M."/>
            <person name="Foster-Nyarko E."/>
            <person name="Jarju S."/>
            <person name="Secka A."/>
            <person name="Antonio M."/>
            <person name="Oren A."/>
            <person name="Chaudhuri R.R."/>
            <person name="La Ragione R."/>
            <person name="Hildebrand F."/>
            <person name="Pallen M.J."/>
        </authorList>
    </citation>
    <scope>NUCLEOTIDE SEQUENCE</scope>
    <source>
        <strain evidence="6">CHK195-11698</strain>
    </source>
</reference>
<dbReference type="NCBIfam" id="NF033789">
    <property type="entry name" value="repress_SdpR"/>
    <property type="match status" value="1"/>
</dbReference>
<dbReference type="PANTHER" id="PTHR33154:SF33">
    <property type="entry name" value="TRANSCRIPTIONAL REPRESSOR SDPR"/>
    <property type="match status" value="1"/>
</dbReference>
<dbReference type="Pfam" id="PF01022">
    <property type="entry name" value="HTH_5"/>
    <property type="match status" value="1"/>
</dbReference>
<dbReference type="SUPFAM" id="SSF46785">
    <property type="entry name" value="Winged helix' DNA-binding domain"/>
    <property type="match status" value="1"/>
</dbReference>
<keyword evidence="3" id="KW-0804">Transcription</keyword>
<evidence type="ECO:0000313" key="6">
    <source>
        <dbReference type="EMBL" id="HIU14431.1"/>
    </source>
</evidence>
<dbReference type="NCBIfam" id="NF033788">
    <property type="entry name" value="HTH_metalloreg"/>
    <property type="match status" value="1"/>
</dbReference>
<dbReference type="EMBL" id="DVMJ01000089">
    <property type="protein sequence ID" value="HIU14431.1"/>
    <property type="molecule type" value="Genomic_DNA"/>
</dbReference>
<accession>A0A9D1HQN0</accession>
<feature type="region of interest" description="Disordered" evidence="4">
    <location>
        <begin position="89"/>
        <end position="109"/>
    </location>
</feature>
<dbReference type="Gene3D" id="1.10.10.10">
    <property type="entry name" value="Winged helix-like DNA-binding domain superfamily/Winged helix DNA-binding domain"/>
    <property type="match status" value="1"/>
</dbReference>
<feature type="domain" description="HTH arsR-type" evidence="5">
    <location>
        <begin position="1"/>
        <end position="87"/>
    </location>
</feature>
<dbReference type="AlphaFoldDB" id="A0A9D1HQN0"/>
<dbReference type="GO" id="GO:0003677">
    <property type="term" value="F:DNA binding"/>
    <property type="evidence" value="ECO:0007669"/>
    <property type="project" value="UniProtKB-KW"/>
</dbReference>
<dbReference type="InterPro" id="IPR001845">
    <property type="entry name" value="HTH_ArsR_DNA-bd_dom"/>
</dbReference>
<dbReference type="InterPro" id="IPR036390">
    <property type="entry name" value="WH_DNA-bd_sf"/>
</dbReference>
<organism evidence="6 7">
    <name type="scientific">Candidatus Fimiplasma intestinipullorum</name>
    <dbReference type="NCBI Taxonomy" id="2840825"/>
    <lineage>
        <taxon>Bacteria</taxon>
        <taxon>Bacillati</taxon>
        <taxon>Bacillota</taxon>
        <taxon>Clostridia</taxon>
        <taxon>Eubacteriales</taxon>
        <taxon>Candidatus Fimiplasma</taxon>
    </lineage>
</organism>
<sequence length="109" mass="12489">MNDVFKALSDPTRRKILELLKQREMSAGEIASYFQISKPSISHHLAILKSCELVIDQREGQSIIYRLNMTVFQEAVKWIFDFCRKEEASHESEDAAFDSDVGPADPTLR</sequence>
<keyword evidence="1" id="KW-0805">Transcription regulation</keyword>
<evidence type="ECO:0000313" key="7">
    <source>
        <dbReference type="Proteomes" id="UP000824175"/>
    </source>
</evidence>
<dbReference type="PROSITE" id="PS50987">
    <property type="entry name" value="HTH_ARSR_2"/>
    <property type="match status" value="1"/>
</dbReference>
<evidence type="ECO:0000256" key="3">
    <source>
        <dbReference type="ARBA" id="ARBA00023163"/>
    </source>
</evidence>
<reference evidence="6" key="1">
    <citation type="submission" date="2020-10" db="EMBL/GenBank/DDBJ databases">
        <authorList>
            <person name="Gilroy R."/>
        </authorList>
    </citation>
    <scope>NUCLEOTIDE SEQUENCE</scope>
    <source>
        <strain evidence="6">CHK195-11698</strain>
    </source>
</reference>
<evidence type="ECO:0000256" key="4">
    <source>
        <dbReference type="SAM" id="MobiDB-lite"/>
    </source>
</evidence>
<comment type="caution">
    <text evidence="6">The sequence shown here is derived from an EMBL/GenBank/DDBJ whole genome shotgun (WGS) entry which is preliminary data.</text>
</comment>
<proteinExistence type="predicted"/>